<accession>A0A4V6NPU1</accession>
<dbReference type="PANTHER" id="PTHR11080">
    <property type="entry name" value="PYRAZINAMIDASE/NICOTINAMIDASE"/>
    <property type="match status" value="1"/>
</dbReference>
<protein>
    <submittedName>
        <fullName evidence="3">Nicotinamidase-related amidase</fullName>
    </submittedName>
</protein>
<dbReference type="InterPro" id="IPR036380">
    <property type="entry name" value="Isochorismatase-like_sf"/>
</dbReference>
<dbReference type="PANTHER" id="PTHR11080:SF2">
    <property type="entry name" value="LD05707P"/>
    <property type="match status" value="1"/>
</dbReference>
<dbReference type="Proteomes" id="UP000295106">
    <property type="component" value="Unassembled WGS sequence"/>
</dbReference>
<dbReference type="RefSeq" id="WP_132649766.1">
    <property type="nucleotide sequence ID" value="NZ_CP181386.1"/>
</dbReference>
<dbReference type="AlphaFoldDB" id="A0A4V6NPU1"/>
<dbReference type="Gene3D" id="3.40.50.850">
    <property type="entry name" value="Isochorismatase-like"/>
    <property type="match status" value="1"/>
</dbReference>
<organism evidence="3 4">
    <name type="scientific">Rubrivivax gelatinosus</name>
    <name type="common">Rhodocyclus gelatinosus</name>
    <name type="synonym">Rhodopseudomonas gelatinosa</name>
    <dbReference type="NCBI Taxonomy" id="28068"/>
    <lineage>
        <taxon>Bacteria</taxon>
        <taxon>Pseudomonadati</taxon>
        <taxon>Pseudomonadota</taxon>
        <taxon>Betaproteobacteria</taxon>
        <taxon>Burkholderiales</taxon>
        <taxon>Sphaerotilaceae</taxon>
        <taxon>Rubrivivax</taxon>
    </lineage>
</organism>
<evidence type="ECO:0000256" key="1">
    <source>
        <dbReference type="ARBA" id="ARBA00006336"/>
    </source>
</evidence>
<proteinExistence type="inferred from homology"/>
<comment type="similarity">
    <text evidence="1">Belongs to the isochorismatase family.</text>
</comment>
<evidence type="ECO:0000313" key="3">
    <source>
        <dbReference type="EMBL" id="TCO96907.1"/>
    </source>
</evidence>
<dbReference type="EMBL" id="SLXD01000025">
    <property type="protein sequence ID" value="TCO96907.1"/>
    <property type="molecule type" value="Genomic_DNA"/>
</dbReference>
<keyword evidence="2" id="KW-0378">Hydrolase</keyword>
<dbReference type="InterPro" id="IPR052347">
    <property type="entry name" value="Isochorismatase_Nicotinamidase"/>
</dbReference>
<dbReference type="OrthoDB" id="9791276at2"/>
<gene>
    <name evidence="3" type="ORF">EV684_1252</name>
</gene>
<name>A0A4V6NPU1_RUBGE</name>
<evidence type="ECO:0000313" key="4">
    <source>
        <dbReference type="Proteomes" id="UP000295106"/>
    </source>
</evidence>
<reference evidence="3 4" key="1">
    <citation type="submission" date="2019-03" db="EMBL/GenBank/DDBJ databases">
        <title>Genomic Encyclopedia of Type Strains, Phase IV (KMG-IV): sequencing the most valuable type-strain genomes for metagenomic binning, comparative biology and taxonomic classification.</title>
        <authorList>
            <person name="Goeker M."/>
        </authorList>
    </citation>
    <scope>NUCLEOTIDE SEQUENCE [LARGE SCALE GENOMIC DNA]</scope>
    <source>
        <strain evidence="3 4">DSM 1709</strain>
    </source>
</reference>
<dbReference type="GeneID" id="99683996"/>
<comment type="caution">
    <text evidence="3">The sequence shown here is derived from an EMBL/GenBank/DDBJ whole genome shotgun (WGS) entry which is preliminary data.</text>
</comment>
<dbReference type="SUPFAM" id="SSF52499">
    <property type="entry name" value="Isochorismatase-like hydrolases"/>
    <property type="match status" value="1"/>
</dbReference>
<sequence length="280" mass="30970">MHPSPIQLLIIDPQNDFCDLPSDWYGRDPSAGRTLAPALPVTGAHADMLRLAEFIDRNGDTIDAITLTLDSHHRVDIAHPPFWCRGDGEPVPPYTTITAAQVRSGQFAPRDGGALTRVLAYLDALEARGRYTLMVWPEHCRIGTWGHLVHPAVQAACDRWESSRLRQVRHVLKGQNPWTEHYSAFEAEVPDEGDARTQLNRELLSTLDPAGTLLVAGEAASHCVLASVRDLVEHLPGGRPERMVLLTDCMSPVAGFESQQQAFLERMAALGLQLRHSTDR</sequence>
<dbReference type="GO" id="GO:0016787">
    <property type="term" value="F:hydrolase activity"/>
    <property type="evidence" value="ECO:0007669"/>
    <property type="project" value="UniProtKB-KW"/>
</dbReference>
<evidence type="ECO:0000256" key="2">
    <source>
        <dbReference type="ARBA" id="ARBA00022801"/>
    </source>
</evidence>